<dbReference type="GO" id="GO:0005634">
    <property type="term" value="C:nucleus"/>
    <property type="evidence" value="ECO:0007669"/>
    <property type="project" value="UniProtKB-SubCell"/>
</dbReference>
<protein>
    <submittedName>
        <fullName evidence="8">Uncharacterized protein</fullName>
    </submittedName>
</protein>
<dbReference type="AlphaFoldDB" id="A0A9P6W0T6"/>
<evidence type="ECO:0000313" key="9">
    <source>
        <dbReference type="Proteomes" id="UP000750334"/>
    </source>
</evidence>
<proteinExistence type="inferred from homology"/>
<comment type="caution">
    <text evidence="8">The sequence shown here is derived from an EMBL/GenBank/DDBJ whole genome shotgun (WGS) entry which is preliminary data.</text>
</comment>
<dbReference type="GO" id="GO:0051301">
    <property type="term" value="P:cell division"/>
    <property type="evidence" value="ECO:0007669"/>
    <property type="project" value="UniProtKB-KW"/>
</dbReference>
<sequence>MPSVVELLRISEECRNQAHLNVGKINDEAQVQQYYTLINTSIQALVDIKNNYSLTIIQDAEVTFLLVGLLLEETRDCELAETYLSSLRQRLQNYKNGSDHTYMQYWLRVEFIALYDVSIKRNSKFQYRVALNNCTDLIQYLQSISKDNDQIQEWCQMFQLTEIWLCIALNRSKKTMELWGVLLEDSKNLRNDKWNGLVMIYYADWLLKQKQTIPDEIITLLAEGYTAETIGPELYVIKLLLLLIDKIVKDENITDILTRFKEFFEVYKEQLNEESVITINFSEDVSIFFKHSTLFQYKNLKIVLLFFQSVSYLVNCYDDTANFSVKFLPRVKKNLIKELNNSNLSDSPMSVESRDDTQMWFTKLLRLTDFYKIWERLILKSHISERDLEKEPLYHDLFSIMHNQEISESQDDSDVAEQYYELSQITTSNEVKMISLMNSYIITVSKINQSDDRLRQSLVVKCENIWHEIENTKNNSGNVMWNCSIVVIWLISHLEPFTWTPLPTTDDVKSSYLNELQKYYENNRLINQNDNEQPDKPYKLKKGLLLQVMVNYLGGRLLETNLKKITEISNKCLQITKGQKMPYIRYVIGLWHLMNCTISMNSKEVIITKAKIESILKEM</sequence>
<dbReference type="OrthoDB" id="4062938at2759"/>
<organism evidence="8 9">
    <name type="scientific">Maudiozyma exigua</name>
    <name type="common">Yeast</name>
    <name type="synonym">Kazachstania exigua</name>
    <dbReference type="NCBI Taxonomy" id="34358"/>
    <lineage>
        <taxon>Eukaryota</taxon>
        <taxon>Fungi</taxon>
        <taxon>Dikarya</taxon>
        <taxon>Ascomycota</taxon>
        <taxon>Saccharomycotina</taxon>
        <taxon>Saccharomycetes</taxon>
        <taxon>Saccharomycetales</taxon>
        <taxon>Saccharomycetaceae</taxon>
        <taxon>Maudiozyma</taxon>
    </lineage>
</organism>
<dbReference type="GO" id="GO:0007059">
    <property type="term" value="P:chromosome segregation"/>
    <property type="evidence" value="ECO:0007669"/>
    <property type="project" value="UniProtKB-KW"/>
</dbReference>
<dbReference type="Proteomes" id="UP000750334">
    <property type="component" value="Unassembled WGS sequence"/>
</dbReference>
<evidence type="ECO:0000256" key="6">
    <source>
        <dbReference type="ARBA" id="ARBA00023242"/>
    </source>
</evidence>
<evidence type="ECO:0000256" key="2">
    <source>
        <dbReference type="ARBA" id="ARBA00008585"/>
    </source>
</evidence>
<evidence type="ECO:0000256" key="3">
    <source>
        <dbReference type="ARBA" id="ARBA00022618"/>
    </source>
</evidence>
<keyword evidence="4" id="KW-0498">Mitosis</keyword>
<dbReference type="EMBL" id="PUHR01000199">
    <property type="protein sequence ID" value="KAG0659107.1"/>
    <property type="molecule type" value="Genomic_DNA"/>
</dbReference>
<keyword evidence="5" id="KW-0159">Chromosome partition</keyword>
<dbReference type="InterPro" id="IPR019440">
    <property type="entry name" value="MAU2"/>
</dbReference>
<gene>
    <name evidence="8" type="ORF">C6P45_001904</name>
</gene>
<keyword evidence="7" id="KW-0131">Cell cycle</keyword>
<reference evidence="8 9" key="1">
    <citation type="submission" date="2020-11" db="EMBL/GenBank/DDBJ databases">
        <title>Kefir isolates.</title>
        <authorList>
            <person name="Marcisauskas S."/>
            <person name="Kim Y."/>
            <person name="Blasche S."/>
        </authorList>
    </citation>
    <scope>NUCLEOTIDE SEQUENCE [LARGE SCALE GENOMIC DNA]</scope>
    <source>
        <strain evidence="8 9">OG2</strain>
    </source>
</reference>
<comment type="similarity">
    <text evidence="2">Belongs to the SCC4/mau-2 family.</text>
</comment>
<comment type="subcellular location">
    <subcellularLocation>
        <location evidence="1">Nucleus</location>
    </subcellularLocation>
</comment>
<evidence type="ECO:0000256" key="4">
    <source>
        <dbReference type="ARBA" id="ARBA00022776"/>
    </source>
</evidence>
<dbReference type="GO" id="GO:0007064">
    <property type="term" value="P:mitotic sister chromatid cohesion"/>
    <property type="evidence" value="ECO:0007669"/>
    <property type="project" value="InterPro"/>
</dbReference>
<accession>A0A9P6W0T6</accession>
<evidence type="ECO:0000256" key="7">
    <source>
        <dbReference type="ARBA" id="ARBA00023306"/>
    </source>
</evidence>
<keyword evidence="9" id="KW-1185">Reference proteome</keyword>
<name>A0A9P6W0T6_MAUEX</name>
<keyword evidence="3" id="KW-0132">Cell division</keyword>
<evidence type="ECO:0000256" key="5">
    <source>
        <dbReference type="ARBA" id="ARBA00022829"/>
    </source>
</evidence>
<keyword evidence="6" id="KW-0539">Nucleus</keyword>
<dbReference type="Pfam" id="PF10345">
    <property type="entry name" value="Cohesin_load"/>
    <property type="match status" value="1"/>
</dbReference>
<evidence type="ECO:0000313" key="8">
    <source>
        <dbReference type="EMBL" id="KAG0659107.1"/>
    </source>
</evidence>
<evidence type="ECO:0000256" key="1">
    <source>
        <dbReference type="ARBA" id="ARBA00004123"/>
    </source>
</evidence>